<evidence type="ECO:0000313" key="2">
    <source>
        <dbReference type="Proteomes" id="UP001193670"/>
    </source>
</evidence>
<evidence type="ECO:0008006" key="3">
    <source>
        <dbReference type="Google" id="ProtNLM"/>
    </source>
</evidence>
<evidence type="ECO:0000313" key="1">
    <source>
        <dbReference type="EMBL" id="NSC27320.1"/>
    </source>
</evidence>
<dbReference type="Proteomes" id="UP001193670">
    <property type="component" value="Unassembled WGS sequence"/>
</dbReference>
<sequence>MSVLSNRVVFNDEWDDIQKDPLFEKEISKRVGVIVKDGRILEGCRYEFDTNRWMYGLYQIPNTQIVKWFYMEEENIEV</sequence>
<proteinExistence type="predicted"/>
<accession>A0AAX0BFA0</accession>
<protein>
    <recommendedName>
        <fullName evidence="3">YopX protein domain-containing protein</fullName>
    </recommendedName>
</protein>
<reference evidence="1" key="1">
    <citation type="journal article" date="2020" name="Cell Host Microbe">
        <title>Functional and Genomic Variation between Human-Derived Isolates of Lachnospiraceae Reveals Inter- and Intra-Species Diversity.</title>
        <authorList>
            <person name="Sorbara M.T."/>
            <person name="Littmann E.R."/>
            <person name="Fontana E."/>
            <person name="Moody T.U."/>
            <person name="Kohout C.E."/>
            <person name="Gjonbalaj M."/>
            <person name="Eaton V."/>
            <person name="Seok R."/>
            <person name="Leiner I.M."/>
            <person name="Pamer E.G."/>
        </authorList>
    </citation>
    <scope>NUCLEOTIDE SEQUENCE</scope>
    <source>
        <strain evidence="1">MSK.17.79</strain>
    </source>
</reference>
<reference evidence="1" key="2">
    <citation type="submission" date="2020-02" db="EMBL/GenBank/DDBJ databases">
        <authorList>
            <person name="Littmann E."/>
            <person name="Sorbara M."/>
        </authorList>
    </citation>
    <scope>NUCLEOTIDE SEQUENCE</scope>
    <source>
        <strain evidence="1">MSK.17.79</strain>
    </source>
</reference>
<name>A0AAX0BFA0_9FIRM</name>
<dbReference type="RefSeq" id="WP_012744496.1">
    <property type="nucleotide sequence ID" value="NZ_JAAILW010000013.1"/>
</dbReference>
<dbReference type="GeneID" id="41356769"/>
<gene>
    <name evidence="1" type="ORF">G4319_08150</name>
</gene>
<organism evidence="1 2">
    <name type="scientific">Agathobacter rectalis</name>
    <dbReference type="NCBI Taxonomy" id="39491"/>
    <lineage>
        <taxon>Bacteria</taxon>
        <taxon>Bacillati</taxon>
        <taxon>Bacillota</taxon>
        <taxon>Clostridia</taxon>
        <taxon>Lachnospirales</taxon>
        <taxon>Lachnospiraceae</taxon>
        <taxon>Agathobacter</taxon>
    </lineage>
</organism>
<dbReference type="EMBL" id="JAAILW010000013">
    <property type="protein sequence ID" value="NSC27320.1"/>
    <property type="molecule type" value="Genomic_DNA"/>
</dbReference>
<comment type="caution">
    <text evidence="1">The sequence shown here is derived from an EMBL/GenBank/DDBJ whole genome shotgun (WGS) entry which is preliminary data.</text>
</comment>
<dbReference type="AlphaFoldDB" id="A0AAX0BFA0"/>